<gene>
    <name evidence="1" type="ORF">L6452_27634</name>
</gene>
<dbReference type="EMBL" id="CM042055">
    <property type="protein sequence ID" value="KAI3702035.1"/>
    <property type="molecule type" value="Genomic_DNA"/>
</dbReference>
<evidence type="ECO:0000313" key="1">
    <source>
        <dbReference type="EMBL" id="KAI3702035.1"/>
    </source>
</evidence>
<protein>
    <submittedName>
        <fullName evidence="1">Uncharacterized protein</fullName>
    </submittedName>
</protein>
<reference evidence="2" key="1">
    <citation type="journal article" date="2022" name="Mol. Ecol. Resour.">
        <title>The genomes of chicory, endive, great burdock and yacon provide insights into Asteraceae palaeo-polyploidization history and plant inulin production.</title>
        <authorList>
            <person name="Fan W."/>
            <person name="Wang S."/>
            <person name="Wang H."/>
            <person name="Wang A."/>
            <person name="Jiang F."/>
            <person name="Liu H."/>
            <person name="Zhao H."/>
            <person name="Xu D."/>
            <person name="Zhang Y."/>
        </authorList>
    </citation>
    <scope>NUCLEOTIDE SEQUENCE [LARGE SCALE GENOMIC DNA]</scope>
    <source>
        <strain evidence="2">cv. Niubang</strain>
    </source>
</reference>
<dbReference type="Proteomes" id="UP001055879">
    <property type="component" value="Linkage Group LG09"/>
</dbReference>
<sequence>MDIRMDISSDFGSLRRELGVFGYWWENDRKYAICRQRFLFYKNHLHVSIPSSSRVATIPETKFIPYWLLSANYQSLLHVDPKFSLVLPH</sequence>
<comment type="caution">
    <text evidence="1">The sequence shown here is derived from an EMBL/GenBank/DDBJ whole genome shotgun (WGS) entry which is preliminary data.</text>
</comment>
<reference evidence="1 2" key="2">
    <citation type="journal article" date="2022" name="Mol. Ecol. Resour.">
        <title>The genomes of chicory, endive, great burdock and yacon provide insights into Asteraceae paleo-polyploidization history and plant inulin production.</title>
        <authorList>
            <person name="Fan W."/>
            <person name="Wang S."/>
            <person name="Wang H."/>
            <person name="Wang A."/>
            <person name="Jiang F."/>
            <person name="Liu H."/>
            <person name="Zhao H."/>
            <person name="Xu D."/>
            <person name="Zhang Y."/>
        </authorList>
    </citation>
    <scope>NUCLEOTIDE SEQUENCE [LARGE SCALE GENOMIC DNA]</scope>
    <source>
        <strain evidence="2">cv. Niubang</strain>
    </source>
</reference>
<name>A0ACB8ZWJ8_ARCLA</name>
<keyword evidence="2" id="KW-1185">Reference proteome</keyword>
<organism evidence="1 2">
    <name type="scientific">Arctium lappa</name>
    <name type="common">Greater burdock</name>
    <name type="synonym">Lappa major</name>
    <dbReference type="NCBI Taxonomy" id="4217"/>
    <lineage>
        <taxon>Eukaryota</taxon>
        <taxon>Viridiplantae</taxon>
        <taxon>Streptophyta</taxon>
        <taxon>Embryophyta</taxon>
        <taxon>Tracheophyta</taxon>
        <taxon>Spermatophyta</taxon>
        <taxon>Magnoliopsida</taxon>
        <taxon>eudicotyledons</taxon>
        <taxon>Gunneridae</taxon>
        <taxon>Pentapetalae</taxon>
        <taxon>asterids</taxon>
        <taxon>campanulids</taxon>
        <taxon>Asterales</taxon>
        <taxon>Asteraceae</taxon>
        <taxon>Carduoideae</taxon>
        <taxon>Cardueae</taxon>
        <taxon>Arctiinae</taxon>
        <taxon>Arctium</taxon>
    </lineage>
</organism>
<evidence type="ECO:0000313" key="2">
    <source>
        <dbReference type="Proteomes" id="UP001055879"/>
    </source>
</evidence>
<accession>A0ACB8ZWJ8</accession>
<proteinExistence type="predicted"/>